<accession>A0A8J7SIA7</accession>
<keyword evidence="3" id="KW-0489">Methyltransferase</keyword>
<gene>
    <name evidence="3" type="ORF">KAJ83_08055</name>
</gene>
<dbReference type="SUPFAM" id="SSF53335">
    <property type="entry name" value="S-adenosyl-L-methionine-dependent methyltransferases"/>
    <property type="match status" value="1"/>
</dbReference>
<reference evidence="3" key="1">
    <citation type="submission" date="2021-04" db="EMBL/GenBank/DDBJ databases">
        <authorList>
            <person name="Zhang D.-C."/>
        </authorList>
    </citation>
    <scope>NUCLEOTIDE SEQUENCE</scope>
    <source>
        <strain evidence="3">CGMCC 1.15697</strain>
    </source>
</reference>
<dbReference type="GO" id="GO:0008168">
    <property type="term" value="F:methyltransferase activity"/>
    <property type="evidence" value="ECO:0007669"/>
    <property type="project" value="UniProtKB-KW"/>
</dbReference>
<proteinExistence type="predicted"/>
<evidence type="ECO:0000259" key="2">
    <source>
        <dbReference type="Pfam" id="PF13649"/>
    </source>
</evidence>
<dbReference type="CDD" id="cd02440">
    <property type="entry name" value="AdoMet_MTases"/>
    <property type="match status" value="1"/>
</dbReference>
<evidence type="ECO:0000313" key="3">
    <source>
        <dbReference type="EMBL" id="MBP5856958.1"/>
    </source>
</evidence>
<comment type="caution">
    <text evidence="3">The sequence shown here is derived from an EMBL/GenBank/DDBJ whole genome shotgun (WGS) entry which is preliminary data.</text>
</comment>
<name>A0A8J7SIA7_9PROT</name>
<dbReference type="GO" id="GO:0032259">
    <property type="term" value="P:methylation"/>
    <property type="evidence" value="ECO:0007669"/>
    <property type="project" value="UniProtKB-KW"/>
</dbReference>
<sequence length="207" mass="22410">MTDTEKFFEDVYGLDRAKDTKDYYERWAEQYDEAVLNNGYASPRRVAEAMAAHVADKSAPLLDLGCGTGLSGESFAAAGFTTIDGSDFSEEMLAVARTKGVYRHLEAGDLNRPIPAQPGDYADIAAVGVFSPGHAPAEMIGQVMDLLPPGGCFGFTLNDHAIEERVYENEVGKLAADGRLTIVFEDYGDHLPGQDLKSKVLVLRTPS</sequence>
<evidence type="ECO:0000256" key="1">
    <source>
        <dbReference type="ARBA" id="ARBA00022679"/>
    </source>
</evidence>
<dbReference type="EMBL" id="JAGMWN010000003">
    <property type="protein sequence ID" value="MBP5856958.1"/>
    <property type="molecule type" value="Genomic_DNA"/>
</dbReference>
<evidence type="ECO:0000313" key="4">
    <source>
        <dbReference type="Proteomes" id="UP000672602"/>
    </source>
</evidence>
<dbReference type="InterPro" id="IPR041698">
    <property type="entry name" value="Methyltransf_25"/>
</dbReference>
<keyword evidence="1" id="KW-0808">Transferase</keyword>
<protein>
    <submittedName>
        <fullName evidence="3">Methyltransferase domain-containing protein</fullName>
    </submittedName>
</protein>
<keyword evidence="4" id="KW-1185">Reference proteome</keyword>
<organism evidence="3 4">
    <name type="scientific">Marivibrio halodurans</name>
    <dbReference type="NCBI Taxonomy" id="2039722"/>
    <lineage>
        <taxon>Bacteria</taxon>
        <taxon>Pseudomonadati</taxon>
        <taxon>Pseudomonadota</taxon>
        <taxon>Alphaproteobacteria</taxon>
        <taxon>Rhodospirillales</taxon>
        <taxon>Rhodospirillaceae</taxon>
        <taxon>Marivibrio</taxon>
    </lineage>
</organism>
<dbReference type="InterPro" id="IPR029063">
    <property type="entry name" value="SAM-dependent_MTases_sf"/>
</dbReference>
<dbReference type="Pfam" id="PF13649">
    <property type="entry name" value="Methyltransf_25"/>
    <property type="match status" value="1"/>
</dbReference>
<feature type="domain" description="Methyltransferase" evidence="2">
    <location>
        <begin position="62"/>
        <end position="151"/>
    </location>
</feature>
<dbReference type="Proteomes" id="UP000672602">
    <property type="component" value="Unassembled WGS sequence"/>
</dbReference>
<dbReference type="RefSeq" id="WP_210681533.1">
    <property type="nucleotide sequence ID" value="NZ_JAGMWN010000003.1"/>
</dbReference>
<dbReference type="AlphaFoldDB" id="A0A8J7SIA7"/>
<dbReference type="Gene3D" id="3.40.50.150">
    <property type="entry name" value="Vaccinia Virus protein VP39"/>
    <property type="match status" value="1"/>
</dbReference>
<dbReference type="PANTHER" id="PTHR43861">
    <property type="entry name" value="TRANS-ACONITATE 2-METHYLTRANSFERASE-RELATED"/>
    <property type="match status" value="1"/>
</dbReference>